<feature type="transmembrane region" description="Helical" evidence="10">
    <location>
        <begin position="222"/>
        <end position="247"/>
    </location>
</feature>
<keyword evidence="7" id="KW-0675">Receptor</keyword>
<keyword evidence="6 10" id="KW-0472">Membrane</keyword>
<keyword evidence="4 10" id="KW-1133">Transmembrane helix</keyword>
<accession>A0A8S3QNP7</accession>
<evidence type="ECO:0000256" key="5">
    <source>
        <dbReference type="ARBA" id="ARBA00023040"/>
    </source>
</evidence>
<feature type="transmembrane region" description="Helical" evidence="10">
    <location>
        <begin position="176"/>
        <end position="202"/>
    </location>
</feature>
<dbReference type="SUPFAM" id="SSF81321">
    <property type="entry name" value="Family A G protein-coupled receptor-like"/>
    <property type="match status" value="1"/>
</dbReference>
<comment type="subcellular location">
    <subcellularLocation>
        <location evidence="1">Cell membrane</location>
        <topology evidence="1">Multi-pass membrane protein</topology>
    </subcellularLocation>
</comment>
<proteinExistence type="predicted"/>
<dbReference type="PRINTS" id="PR00237">
    <property type="entry name" value="GPCRRHODOPSN"/>
</dbReference>
<feature type="transmembrane region" description="Helical" evidence="10">
    <location>
        <begin position="53"/>
        <end position="72"/>
    </location>
</feature>
<feature type="transmembrane region" description="Helical" evidence="10">
    <location>
        <begin position="259"/>
        <end position="278"/>
    </location>
</feature>
<dbReference type="PROSITE" id="PS50262">
    <property type="entry name" value="G_PROTEIN_RECEP_F1_2"/>
    <property type="match status" value="1"/>
</dbReference>
<dbReference type="EMBL" id="CAJPWZ010000681">
    <property type="protein sequence ID" value="CAG2198496.1"/>
    <property type="molecule type" value="Genomic_DNA"/>
</dbReference>
<evidence type="ECO:0000259" key="11">
    <source>
        <dbReference type="PROSITE" id="PS50262"/>
    </source>
</evidence>
<keyword evidence="2" id="KW-1003">Cell membrane</keyword>
<keyword evidence="8" id="KW-0325">Glycoprotein</keyword>
<dbReference type="GO" id="GO:0005886">
    <property type="term" value="C:plasma membrane"/>
    <property type="evidence" value="ECO:0007669"/>
    <property type="project" value="UniProtKB-SubCell"/>
</dbReference>
<keyword evidence="9" id="KW-0807">Transducer</keyword>
<evidence type="ECO:0000256" key="7">
    <source>
        <dbReference type="ARBA" id="ARBA00023170"/>
    </source>
</evidence>
<sequence length="319" mass="36775">MSNFSFTNRTNEEQEKITEFLIIGIPVTTLILNVPALVMIFWIIVLKEKVNNFHLLSIGITDALVGTSAYLMAETYLYTDELFTYYDCWARYYMYCISFDASMLHLLGICAQRLKIVQRKTAVQTPQDHRKFAWVVILASWTLSLIINSIPFIIWTKHHDLTICSLETLFSGYERMIFLYFGTVCAIITLLVVITMSILSRLLWVLGERHHTNAWGYKDRRLFVTVCIMAVLFFVTTSPLACVLLSYDFLGDNKRSHRSACILISLLNSAINPIVYLYRVQEFRNILKKIVFCGKFSNTVNHQSRENKTNEPNLAASSL</sequence>
<evidence type="ECO:0000256" key="9">
    <source>
        <dbReference type="ARBA" id="ARBA00023224"/>
    </source>
</evidence>
<dbReference type="CDD" id="cd00637">
    <property type="entry name" value="7tm_classA_rhodopsin-like"/>
    <property type="match status" value="1"/>
</dbReference>
<evidence type="ECO:0000256" key="4">
    <source>
        <dbReference type="ARBA" id="ARBA00022989"/>
    </source>
</evidence>
<dbReference type="PANTHER" id="PTHR24246:SF27">
    <property type="entry name" value="ADENOSINE RECEPTOR, ISOFORM A"/>
    <property type="match status" value="1"/>
</dbReference>
<evidence type="ECO:0000313" key="13">
    <source>
        <dbReference type="Proteomes" id="UP000683360"/>
    </source>
</evidence>
<dbReference type="Proteomes" id="UP000683360">
    <property type="component" value="Unassembled WGS sequence"/>
</dbReference>
<dbReference type="InterPro" id="IPR000276">
    <property type="entry name" value="GPCR_Rhodpsn"/>
</dbReference>
<dbReference type="PANTHER" id="PTHR24246">
    <property type="entry name" value="OLFACTORY RECEPTOR AND ADENOSINE RECEPTOR"/>
    <property type="match status" value="1"/>
</dbReference>
<name>A0A8S3QNP7_MYTED</name>
<dbReference type="AlphaFoldDB" id="A0A8S3QNP7"/>
<dbReference type="OrthoDB" id="6074392at2759"/>
<reference evidence="12" key="1">
    <citation type="submission" date="2021-03" db="EMBL/GenBank/DDBJ databases">
        <authorList>
            <person name="Bekaert M."/>
        </authorList>
    </citation>
    <scope>NUCLEOTIDE SEQUENCE</scope>
</reference>
<feature type="transmembrane region" description="Helical" evidence="10">
    <location>
        <begin position="20"/>
        <end position="46"/>
    </location>
</feature>
<evidence type="ECO:0000256" key="10">
    <source>
        <dbReference type="SAM" id="Phobius"/>
    </source>
</evidence>
<evidence type="ECO:0000256" key="1">
    <source>
        <dbReference type="ARBA" id="ARBA00004651"/>
    </source>
</evidence>
<evidence type="ECO:0000256" key="8">
    <source>
        <dbReference type="ARBA" id="ARBA00023180"/>
    </source>
</evidence>
<dbReference type="GO" id="GO:0004930">
    <property type="term" value="F:G protein-coupled receptor activity"/>
    <property type="evidence" value="ECO:0007669"/>
    <property type="project" value="UniProtKB-KW"/>
</dbReference>
<dbReference type="Gene3D" id="1.20.1070.10">
    <property type="entry name" value="Rhodopsin 7-helix transmembrane proteins"/>
    <property type="match status" value="1"/>
</dbReference>
<evidence type="ECO:0000256" key="6">
    <source>
        <dbReference type="ARBA" id="ARBA00023136"/>
    </source>
</evidence>
<feature type="transmembrane region" description="Helical" evidence="10">
    <location>
        <begin position="92"/>
        <end position="111"/>
    </location>
</feature>
<gene>
    <name evidence="12" type="ORF">MEDL_13233</name>
</gene>
<evidence type="ECO:0000256" key="3">
    <source>
        <dbReference type="ARBA" id="ARBA00022692"/>
    </source>
</evidence>
<feature type="domain" description="G-protein coupled receptors family 1 profile" evidence="11">
    <location>
        <begin position="32"/>
        <end position="276"/>
    </location>
</feature>
<keyword evidence="13" id="KW-1185">Reference proteome</keyword>
<evidence type="ECO:0000256" key="2">
    <source>
        <dbReference type="ARBA" id="ARBA00022475"/>
    </source>
</evidence>
<evidence type="ECO:0000313" key="12">
    <source>
        <dbReference type="EMBL" id="CAG2198496.1"/>
    </source>
</evidence>
<keyword evidence="3 10" id="KW-0812">Transmembrane</keyword>
<keyword evidence="5" id="KW-0297">G-protein coupled receptor</keyword>
<protein>
    <submittedName>
        <fullName evidence="12">ADORA1</fullName>
    </submittedName>
</protein>
<dbReference type="InterPro" id="IPR017452">
    <property type="entry name" value="GPCR_Rhodpsn_7TM"/>
</dbReference>
<comment type="caution">
    <text evidence="12">The sequence shown here is derived from an EMBL/GenBank/DDBJ whole genome shotgun (WGS) entry which is preliminary data.</text>
</comment>
<organism evidence="12 13">
    <name type="scientific">Mytilus edulis</name>
    <name type="common">Blue mussel</name>
    <dbReference type="NCBI Taxonomy" id="6550"/>
    <lineage>
        <taxon>Eukaryota</taxon>
        <taxon>Metazoa</taxon>
        <taxon>Spiralia</taxon>
        <taxon>Lophotrochozoa</taxon>
        <taxon>Mollusca</taxon>
        <taxon>Bivalvia</taxon>
        <taxon>Autobranchia</taxon>
        <taxon>Pteriomorphia</taxon>
        <taxon>Mytilida</taxon>
        <taxon>Mytiloidea</taxon>
        <taxon>Mytilidae</taxon>
        <taxon>Mytilinae</taxon>
        <taxon>Mytilus</taxon>
    </lineage>
</organism>
<feature type="transmembrane region" description="Helical" evidence="10">
    <location>
        <begin position="132"/>
        <end position="156"/>
    </location>
</feature>
<dbReference type="Pfam" id="PF00001">
    <property type="entry name" value="7tm_1"/>
    <property type="match status" value="1"/>
</dbReference>